<sequence length="536" mass="57620">MGKYSNLVSRLVSNSQLKITQTAKVCPKQLLDAALLAPVVPPHTYSSGRDQAAACLATSGASPSYKRRSLELIGHASEKRNDVGSTISGEPSTEAFTKATSIWATLETHAMLALPSLSPSGILQFMFLALRGNYTPVDFIQELHQYLLTSEPAAPPVEAFWQLWTANDIALLCKLLVGHRLSEGPLVLLVCARIACCLPHFLPQDSAIVINAMAADPSSYLTKCLVQPLNQLIETASHKPAAAAEKALLIELSRHLQQCNGPHEAAAHTLNGADPTWSLFQWLLTGFTKQAGSPDLDQAYLNDCSTCPEHNSDAIWDSLRPLGCLAQYLRRNVAGISPRSKLRIVEGGVMLWQILRKPIGSAFVTLNEASATAADIAGTQLATHNMPAKESLPEVDGKQRGSSVPLTCNPHQDDCTFPALSHLLCINQNAVSPGGDGNQRPGDEPLCATPEAAHFEDAVRDMLISAISQLCASPTELSPVESISLLDALWQLRVLHGLVIPLSWMEGVTQFTGAVLQGNLQGFSSKAQKTNITAER</sequence>
<dbReference type="AlphaFoldDB" id="A0A1D3CYM7"/>
<comment type="caution">
    <text evidence="1">The sequence shown here is derived from an EMBL/GenBank/DDBJ whole genome shotgun (WGS) entry which is preliminary data.</text>
</comment>
<gene>
    <name evidence="1" type="ORF">cyc_06734</name>
</gene>
<dbReference type="InParanoid" id="A0A1D3CYM7"/>
<evidence type="ECO:0000313" key="1">
    <source>
        <dbReference type="EMBL" id="OEH76304.1"/>
    </source>
</evidence>
<protein>
    <submittedName>
        <fullName evidence="1">Uncharacterized protein</fullName>
    </submittedName>
</protein>
<organism evidence="1 2">
    <name type="scientific">Cyclospora cayetanensis</name>
    <dbReference type="NCBI Taxonomy" id="88456"/>
    <lineage>
        <taxon>Eukaryota</taxon>
        <taxon>Sar</taxon>
        <taxon>Alveolata</taxon>
        <taxon>Apicomplexa</taxon>
        <taxon>Conoidasida</taxon>
        <taxon>Coccidia</taxon>
        <taxon>Eucoccidiorida</taxon>
        <taxon>Eimeriorina</taxon>
        <taxon>Eimeriidae</taxon>
        <taxon>Cyclospora</taxon>
    </lineage>
</organism>
<dbReference type="VEuPathDB" id="ToxoDB:cyc_06734"/>
<name>A0A1D3CYM7_9EIME</name>
<reference evidence="1 2" key="1">
    <citation type="journal article" date="2016" name="BMC Genomics">
        <title>Comparative genomics reveals Cyclospora cayetanensis possesses coccidia-like metabolism and invasion components but unique surface antigens.</title>
        <authorList>
            <person name="Liu S."/>
            <person name="Wang L."/>
            <person name="Zheng H."/>
            <person name="Xu Z."/>
            <person name="Roellig D.M."/>
            <person name="Li N."/>
            <person name="Frace M.A."/>
            <person name="Tang K."/>
            <person name="Arrowood M.J."/>
            <person name="Moss D.M."/>
            <person name="Zhang L."/>
            <person name="Feng Y."/>
            <person name="Xiao L."/>
        </authorList>
    </citation>
    <scope>NUCLEOTIDE SEQUENCE [LARGE SCALE GENOMIC DNA]</scope>
    <source>
        <strain evidence="1 2">CHN_HEN01</strain>
    </source>
</reference>
<dbReference type="VEuPathDB" id="ToxoDB:LOC34622836"/>
<keyword evidence="2" id="KW-1185">Reference proteome</keyword>
<accession>A0A1D3CYM7</accession>
<proteinExistence type="predicted"/>
<evidence type="ECO:0000313" key="2">
    <source>
        <dbReference type="Proteomes" id="UP000095192"/>
    </source>
</evidence>
<dbReference type="EMBL" id="JROU02001489">
    <property type="protein sequence ID" value="OEH76304.1"/>
    <property type="molecule type" value="Genomic_DNA"/>
</dbReference>
<dbReference type="Proteomes" id="UP000095192">
    <property type="component" value="Unassembled WGS sequence"/>
</dbReference>